<dbReference type="KEGG" id="bsa:Bacsa_1123"/>
<dbReference type="RefSeq" id="WP_013617158.1">
    <property type="nucleotide sequence ID" value="NC_015164.1"/>
</dbReference>
<gene>
    <name evidence="1" type="ordered locus">Bacsa_1123</name>
</gene>
<protein>
    <submittedName>
        <fullName evidence="1">Uncharacterized protein</fullName>
    </submittedName>
</protein>
<evidence type="ECO:0000313" key="1">
    <source>
        <dbReference type="EMBL" id="ADY35710.1"/>
    </source>
</evidence>
<reference evidence="1 2" key="1">
    <citation type="journal article" date="2011" name="Stand. Genomic Sci.">
        <title>Complete genome sequence of Bacteroides salanitronis type strain (BL78).</title>
        <authorList>
            <person name="Gronow S."/>
            <person name="Held B."/>
            <person name="Lucas S."/>
            <person name="Lapidus A."/>
            <person name="Del Rio T.G."/>
            <person name="Nolan M."/>
            <person name="Tice H."/>
            <person name="Deshpande S."/>
            <person name="Cheng J.F."/>
            <person name="Pitluck S."/>
            <person name="Liolios K."/>
            <person name="Pagani I."/>
            <person name="Ivanova N."/>
            <person name="Mavromatis K."/>
            <person name="Pati A."/>
            <person name="Tapia R."/>
            <person name="Han C."/>
            <person name="Goodwin L."/>
            <person name="Chen A."/>
            <person name="Palaniappan K."/>
            <person name="Land M."/>
            <person name="Hauser L."/>
            <person name="Chang Y.J."/>
            <person name="Jeffries C.D."/>
            <person name="Brambilla E.M."/>
            <person name="Rohde M."/>
            <person name="Goker M."/>
            <person name="Detter J.C."/>
            <person name="Woyke T."/>
            <person name="Bristow J."/>
            <person name="Markowitz V."/>
            <person name="Hugenholtz P."/>
            <person name="Kyrpides N.C."/>
            <person name="Klenk H.P."/>
            <person name="Eisen J.A."/>
        </authorList>
    </citation>
    <scope>NUCLEOTIDE SEQUENCE [LARGE SCALE GENOMIC DNA]</scope>
    <source>
        <strain evidence="1 2">DSM 18170</strain>
    </source>
</reference>
<keyword evidence="2" id="KW-1185">Reference proteome</keyword>
<name>F0R5K3_PHOSB</name>
<sequence>MARVKIRAQNSNVLGHAYINIINPEINNGYWVDEQGKQIVQAYLGETVRFKLATKDLRGKTLLLSLYDSQKETFNGTIKETIRVSTDSFVFSIKLDKEWNDKLLQNGGKAFLYWDIKVKEYPNVKKRLPDKKEDYLEIRPKCLYVNSYGKDNLPYIYSRSGEKLSLGELSGKASSAIKDVLKDDIDRFKDNAFEYFITRNEGTKIAKGLKVFRKVLNAADKLEDTKDIVNMVLTKGKSVSDMTLPLVGPYYPIAVAAKLVIDDMDEDIKEFCEKAELEKLNHCIEEGLWTVRNYVSDIDPYENKYKLINISVDVFIDILNGKFNSLNEVERTFMSQTEYDRDIVMLCYTFDRDEIAITIIRAFFTENI</sequence>
<dbReference type="AlphaFoldDB" id="F0R5K3"/>
<dbReference type="EMBL" id="CP002530">
    <property type="protein sequence ID" value="ADY35710.1"/>
    <property type="molecule type" value="Genomic_DNA"/>
</dbReference>
<dbReference type="Proteomes" id="UP000007486">
    <property type="component" value="Chromosome"/>
</dbReference>
<dbReference type="STRING" id="667015.Bacsa_1123"/>
<organism evidence="1 2">
    <name type="scientific">Phocaeicola salanitronis (strain DSM 18170 / JCM 13657 / CCUG 60908 / BL78)</name>
    <name type="common">Bacteroides salanitronis</name>
    <dbReference type="NCBI Taxonomy" id="667015"/>
    <lineage>
        <taxon>Bacteria</taxon>
        <taxon>Pseudomonadati</taxon>
        <taxon>Bacteroidota</taxon>
        <taxon>Bacteroidia</taxon>
        <taxon>Bacteroidales</taxon>
        <taxon>Bacteroidaceae</taxon>
        <taxon>Phocaeicola</taxon>
    </lineage>
</organism>
<proteinExistence type="predicted"/>
<accession>F0R5K3</accession>
<dbReference type="OrthoDB" id="1261782at2"/>
<evidence type="ECO:0000313" key="2">
    <source>
        <dbReference type="Proteomes" id="UP000007486"/>
    </source>
</evidence>
<dbReference type="HOGENOM" id="CLU_751552_0_0_10"/>